<dbReference type="PANTHER" id="PTHR11461">
    <property type="entry name" value="SERINE PROTEASE INHIBITOR, SERPIN"/>
    <property type="match status" value="1"/>
</dbReference>
<dbReference type="Pfam" id="PF00079">
    <property type="entry name" value="Serpin"/>
    <property type="match status" value="1"/>
</dbReference>
<dbReference type="CDD" id="cd19588">
    <property type="entry name" value="serpin_miropin-like"/>
    <property type="match status" value="1"/>
</dbReference>
<protein>
    <submittedName>
        <fullName evidence="3">Serpin family protein</fullName>
    </submittedName>
</protein>
<evidence type="ECO:0000259" key="2">
    <source>
        <dbReference type="SMART" id="SM00093"/>
    </source>
</evidence>
<dbReference type="SUPFAM" id="SSF56574">
    <property type="entry name" value="Serpins"/>
    <property type="match status" value="1"/>
</dbReference>
<accession>A0A413T139</accession>
<reference evidence="3 4" key="1">
    <citation type="submission" date="2018-08" db="EMBL/GenBank/DDBJ databases">
        <title>A genome reference for cultivated species of the human gut microbiota.</title>
        <authorList>
            <person name="Zou Y."/>
            <person name="Xue W."/>
            <person name="Luo G."/>
        </authorList>
    </citation>
    <scope>NUCLEOTIDE SEQUENCE [LARGE SCALE GENOMIC DNA]</scope>
    <source>
        <strain evidence="3 4">AM42-38</strain>
    </source>
</reference>
<organism evidence="3 4">
    <name type="scientific">Phocaeicola coprophilus</name>
    <dbReference type="NCBI Taxonomy" id="387090"/>
    <lineage>
        <taxon>Bacteria</taxon>
        <taxon>Pseudomonadati</taxon>
        <taxon>Bacteroidota</taxon>
        <taxon>Bacteroidia</taxon>
        <taxon>Bacteroidales</taxon>
        <taxon>Bacteroidaceae</taxon>
        <taxon>Phocaeicola</taxon>
    </lineage>
</organism>
<dbReference type="Gene3D" id="2.30.39.10">
    <property type="entry name" value="Alpha-1-antitrypsin, domain 1"/>
    <property type="match status" value="1"/>
</dbReference>
<dbReference type="InterPro" id="IPR036186">
    <property type="entry name" value="Serpin_sf"/>
</dbReference>
<dbReference type="PROSITE" id="PS00284">
    <property type="entry name" value="SERPIN"/>
    <property type="match status" value="1"/>
</dbReference>
<comment type="similarity">
    <text evidence="1">Belongs to the serpin family.</text>
</comment>
<gene>
    <name evidence="3" type="ORF">DW921_06300</name>
</gene>
<dbReference type="InterPro" id="IPR042185">
    <property type="entry name" value="Serpin_sf_2"/>
</dbReference>
<name>A0A413T139_9BACT</name>
<dbReference type="InterPro" id="IPR042178">
    <property type="entry name" value="Serpin_sf_1"/>
</dbReference>
<evidence type="ECO:0000313" key="3">
    <source>
        <dbReference type="EMBL" id="RHA76467.1"/>
    </source>
</evidence>
<dbReference type="InterPro" id="IPR023796">
    <property type="entry name" value="Serpin_dom"/>
</dbReference>
<dbReference type="PANTHER" id="PTHR11461:SF211">
    <property type="entry name" value="GH10112P-RELATED"/>
    <property type="match status" value="1"/>
</dbReference>
<dbReference type="SMART" id="SM00093">
    <property type="entry name" value="SERPIN"/>
    <property type="match status" value="1"/>
</dbReference>
<comment type="caution">
    <text evidence="3">The sequence shown here is derived from an EMBL/GenBank/DDBJ whole genome shotgun (WGS) entry which is preliminary data.</text>
</comment>
<dbReference type="GO" id="GO:0004867">
    <property type="term" value="F:serine-type endopeptidase inhibitor activity"/>
    <property type="evidence" value="ECO:0007669"/>
    <property type="project" value="InterPro"/>
</dbReference>
<proteinExistence type="inferred from homology"/>
<dbReference type="Proteomes" id="UP000283855">
    <property type="component" value="Unassembled WGS sequence"/>
</dbReference>
<dbReference type="EMBL" id="QSFT01000010">
    <property type="protein sequence ID" value="RHA76467.1"/>
    <property type="molecule type" value="Genomic_DNA"/>
</dbReference>
<sequence>MDISLFMSKFECFLKGSIMKTKLYFLTPLLLFALSACNSDDPSSSETDVPAAKERQDIPLTRSETQLADHTLDFSLALLRQASLQEAGKNMLVSPLGTAALLNLMANGAESHTADELYAVLSPSGVSAGELNDFFSKLNTWLPELDNTTSLAQAYSLWMDDQFTVHSGYTDVAQSVLGADVRQLDFQNTQSQQQLYDWCSEKTEGCIREIDCPLADAQLVMLHTLYFKGAWTDKFDPAQTRTETFRGNLREVAVPMMHDRQRAGYAATESFTAVSLPYGNEAYSMLLVLPAAGTDMAQAGRALADGAWKELTSRLYGAQVDLKLPKFELAYDTSLIEMLQEMGIHDAFSGEADFSGLTPDPLYFNVFKQQSVLRVDERGTEAASVTWAGLDTSLPEGGEEPVAAVTFDRPFYFFIQEKSTGLMLFMGKVEELNPE</sequence>
<dbReference type="Gene3D" id="3.30.497.10">
    <property type="entry name" value="Antithrombin, subunit I, domain 2"/>
    <property type="match status" value="1"/>
</dbReference>
<evidence type="ECO:0000256" key="1">
    <source>
        <dbReference type="RuleBase" id="RU000411"/>
    </source>
</evidence>
<dbReference type="AlphaFoldDB" id="A0A413T139"/>
<dbReference type="InterPro" id="IPR023795">
    <property type="entry name" value="Serpin_CS"/>
</dbReference>
<dbReference type="GO" id="GO:0005615">
    <property type="term" value="C:extracellular space"/>
    <property type="evidence" value="ECO:0007669"/>
    <property type="project" value="InterPro"/>
</dbReference>
<feature type="domain" description="Serpin" evidence="2">
    <location>
        <begin position="76"/>
        <end position="434"/>
    </location>
</feature>
<evidence type="ECO:0000313" key="4">
    <source>
        <dbReference type="Proteomes" id="UP000283855"/>
    </source>
</evidence>
<dbReference type="InterPro" id="IPR000215">
    <property type="entry name" value="Serpin_fam"/>
</dbReference>